<organism evidence="7 8">
    <name type="scientific">Pedobacter cryoconitis</name>
    <dbReference type="NCBI Taxonomy" id="188932"/>
    <lineage>
        <taxon>Bacteria</taxon>
        <taxon>Pseudomonadati</taxon>
        <taxon>Bacteroidota</taxon>
        <taxon>Sphingobacteriia</taxon>
        <taxon>Sphingobacteriales</taxon>
        <taxon>Sphingobacteriaceae</taxon>
        <taxon>Pedobacter</taxon>
    </lineage>
</organism>
<dbReference type="Gene3D" id="1.10.10.10">
    <property type="entry name" value="Winged helix-like DNA-binding domain superfamily/Winged helix DNA-binding domain"/>
    <property type="match status" value="1"/>
</dbReference>
<dbReference type="Proteomes" id="UP000249754">
    <property type="component" value="Unassembled WGS sequence"/>
</dbReference>
<dbReference type="GO" id="GO:0006352">
    <property type="term" value="P:DNA-templated transcription initiation"/>
    <property type="evidence" value="ECO:0007669"/>
    <property type="project" value="InterPro"/>
</dbReference>
<dbReference type="SUPFAM" id="SSF88659">
    <property type="entry name" value="Sigma3 and sigma4 domains of RNA polymerase sigma factors"/>
    <property type="match status" value="1"/>
</dbReference>
<dbReference type="GO" id="GO:0003677">
    <property type="term" value="F:DNA binding"/>
    <property type="evidence" value="ECO:0007669"/>
    <property type="project" value="InterPro"/>
</dbReference>
<dbReference type="SUPFAM" id="SSF88946">
    <property type="entry name" value="Sigma2 domain of RNA polymerase sigma factors"/>
    <property type="match status" value="1"/>
</dbReference>
<dbReference type="InterPro" id="IPR000792">
    <property type="entry name" value="Tscrpt_reg_LuxR_C"/>
</dbReference>
<keyword evidence="5" id="KW-1133">Transmembrane helix</keyword>
<dbReference type="NCBIfam" id="TIGR02937">
    <property type="entry name" value="sigma70-ECF"/>
    <property type="match status" value="1"/>
</dbReference>
<evidence type="ECO:0000256" key="1">
    <source>
        <dbReference type="ARBA" id="ARBA00010641"/>
    </source>
</evidence>
<dbReference type="SMART" id="SM00421">
    <property type="entry name" value="HTH_LUXR"/>
    <property type="match status" value="1"/>
</dbReference>
<evidence type="ECO:0000313" key="8">
    <source>
        <dbReference type="Proteomes" id="UP000249754"/>
    </source>
</evidence>
<dbReference type="InterPro" id="IPR036388">
    <property type="entry name" value="WH-like_DNA-bd_sf"/>
</dbReference>
<sequence>MTLKSTKPFERFSAFFLSGFSGYVKLFFLIELILYLGTANIDQLVLGKMLNYIQNIKKGDHISFEVVFKLCHKKVYAYFFKKTASEDQAKELTQLAFIKLWNFKHTLSEEHPMDLQLFKIAKTTLLDYFRKQANEERNLKLYYHKASEETVEQDQSFETRQQLDLVLNVLPPTRKKVFVLNRLQGYSYKEISEQLSISPRTVEKHISLAMKQLHGYSSIPAIIFLIRFFQ</sequence>
<feature type="transmembrane region" description="Helical" evidence="5">
    <location>
        <begin position="12"/>
        <end position="36"/>
    </location>
</feature>
<evidence type="ECO:0000256" key="4">
    <source>
        <dbReference type="ARBA" id="ARBA00023163"/>
    </source>
</evidence>
<evidence type="ECO:0000256" key="5">
    <source>
        <dbReference type="SAM" id="Phobius"/>
    </source>
</evidence>
<keyword evidence="4" id="KW-0804">Transcription</keyword>
<proteinExistence type="inferred from homology"/>
<dbReference type="EMBL" id="QLLR01000034">
    <property type="protein sequence ID" value="RAJ22892.1"/>
    <property type="molecule type" value="Genomic_DNA"/>
</dbReference>
<evidence type="ECO:0000256" key="2">
    <source>
        <dbReference type="ARBA" id="ARBA00023015"/>
    </source>
</evidence>
<keyword evidence="3" id="KW-0731">Sigma factor</keyword>
<dbReference type="InterPro" id="IPR039425">
    <property type="entry name" value="RNA_pol_sigma-70-like"/>
</dbReference>
<dbReference type="PANTHER" id="PTHR43133:SF46">
    <property type="entry name" value="RNA POLYMERASE SIGMA-70 FACTOR ECF SUBFAMILY"/>
    <property type="match status" value="1"/>
</dbReference>
<name>A0A327S3P1_9SPHI</name>
<dbReference type="InterPro" id="IPR013324">
    <property type="entry name" value="RNA_pol_sigma_r3/r4-like"/>
</dbReference>
<dbReference type="InterPro" id="IPR014284">
    <property type="entry name" value="RNA_pol_sigma-70_dom"/>
</dbReference>
<keyword evidence="2" id="KW-0805">Transcription regulation</keyword>
<dbReference type="PANTHER" id="PTHR43133">
    <property type="entry name" value="RNA POLYMERASE ECF-TYPE SIGMA FACTO"/>
    <property type="match status" value="1"/>
</dbReference>
<dbReference type="GO" id="GO:0016987">
    <property type="term" value="F:sigma factor activity"/>
    <property type="evidence" value="ECO:0007669"/>
    <property type="project" value="UniProtKB-KW"/>
</dbReference>
<gene>
    <name evidence="7" type="ORF">LY11_04596</name>
</gene>
<dbReference type="STRING" id="188932.AY601_3277"/>
<dbReference type="CDD" id="cd06171">
    <property type="entry name" value="Sigma70_r4"/>
    <property type="match status" value="1"/>
</dbReference>
<protein>
    <submittedName>
        <fullName evidence="7">RNA polymerase sigma-70 factor (ECF subfamily)</fullName>
    </submittedName>
</protein>
<keyword evidence="5" id="KW-0812">Transmembrane</keyword>
<dbReference type="InterPro" id="IPR013249">
    <property type="entry name" value="RNA_pol_sigma70_r4_t2"/>
</dbReference>
<feature type="domain" description="HTH luxR-type" evidence="6">
    <location>
        <begin position="167"/>
        <end position="225"/>
    </location>
</feature>
<dbReference type="PRINTS" id="PR00038">
    <property type="entry name" value="HTHLUXR"/>
</dbReference>
<dbReference type="InterPro" id="IPR013325">
    <property type="entry name" value="RNA_pol_sigma_r2"/>
</dbReference>
<evidence type="ECO:0000259" key="6">
    <source>
        <dbReference type="SMART" id="SM00421"/>
    </source>
</evidence>
<keyword evidence="5" id="KW-0472">Membrane</keyword>
<dbReference type="Gene3D" id="1.10.1740.10">
    <property type="match status" value="1"/>
</dbReference>
<comment type="caution">
    <text evidence="7">The sequence shown here is derived from an EMBL/GenBank/DDBJ whole genome shotgun (WGS) entry which is preliminary data.</text>
</comment>
<dbReference type="AlphaFoldDB" id="A0A327S3P1"/>
<reference evidence="7 8" key="1">
    <citation type="submission" date="2018-06" db="EMBL/GenBank/DDBJ databases">
        <title>Genomic Encyclopedia of Archaeal and Bacterial Type Strains, Phase II (KMG-II): from individual species to whole genera.</title>
        <authorList>
            <person name="Goeker M."/>
        </authorList>
    </citation>
    <scope>NUCLEOTIDE SEQUENCE [LARGE SCALE GENOMIC DNA]</scope>
    <source>
        <strain evidence="7 8">DSM 14825</strain>
    </source>
</reference>
<comment type="similarity">
    <text evidence="1">Belongs to the sigma-70 factor family. ECF subfamily.</text>
</comment>
<dbReference type="Pfam" id="PF08281">
    <property type="entry name" value="Sigma70_r4_2"/>
    <property type="match status" value="1"/>
</dbReference>
<evidence type="ECO:0000313" key="7">
    <source>
        <dbReference type="EMBL" id="RAJ22892.1"/>
    </source>
</evidence>
<evidence type="ECO:0000256" key="3">
    <source>
        <dbReference type="ARBA" id="ARBA00023082"/>
    </source>
</evidence>
<accession>A0A327S3P1</accession>